<gene>
    <name evidence="3" type="ORF">AMORRO_LOCUS8205</name>
</gene>
<reference evidence="3" key="1">
    <citation type="submission" date="2021-06" db="EMBL/GenBank/DDBJ databases">
        <authorList>
            <person name="Kallberg Y."/>
            <person name="Tangrot J."/>
            <person name="Rosling A."/>
        </authorList>
    </citation>
    <scope>NUCLEOTIDE SEQUENCE</scope>
    <source>
        <strain evidence="3">CL551</strain>
    </source>
</reference>
<feature type="domain" description="Protein kinase" evidence="2">
    <location>
        <begin position="78"/>
        <end position="258"/>
    </location>
</feature>
<organism evidence="3 4">
    <name type="scientific">Acaulospora morrowiae</name>
    <dbReference type="NCBI Taxonomy" id="94023"/>
    <lineage>
        <taxon>Eukaryota</taxon>
        <taxon>Fungi</taxon>
        <taxon>Fungi incertae sedis</taxon>
        <taxon>Mucoromycota</taxon>
        <taxon>Glomeromycotina</taxon>
        <taxon>Glomeromycetes</taxon>
        <taxon>Diversisporales</taxon>
        <taxon>Acaulosporaceae</taxon>
        <taxon>Acaulospora</taxon>
    </lineage>
</organism>
<dbReference type="PROSITE" id="PS50011">
    <property type="entry name" value="PROTEIN_KINASE_DOM"/>
    <property type="match status" value="1"/>
</dbReference>
<evidence type="ECO:0000313" key="3">
    <source>
        <dbReference type="EMBL" id="CAG8610666.1"/>
    </source>
</evidence>
<feature type="transmembrane region" description="Helical" evidence="1">
    <location>
        <begin position="237"/>
        <end position="254"/>
    </location>
</feature>
<evidence type="ECO:0000259" key="2">
    <source>
        <dbReference type="PROSITE" id="PS50011"/>
    </source>
</evidence>
<protein>
    <submittedName>
        <fullName evidence="3">18294_t:CDS:1</fullName>
    </submittedName>
</protein>
<keyword evidence="1" id="KW-1133">Transmembrane helix</keyword>
<proteinExistence type="predicted"/>
<dbReference type="InterPro" id="IPR000719">
    <property type="entry name" value="Prot_kinase_dom"/>
</dbReference>
<dbReference type="Proteomes" id="UP000789342">
    <property type="component" value="Unassembled WGS sequence"/>
</dbReference>
<comment type="caution">
    <text evidence="3">The sequence shown here is derived from an EMBL/GenBank/DDBJ whole genome shotgun (WGS) entry which is preliminary data.</text>
</comment>
<dbReference type="InterPro" id="IPR011009">
    <property type="entry name" value="Kinase-like_dom_sf"/>
</dbReference>
<keyword evidence="4" id="KW-1185">Reference proteome</keyword>
<dbReference type="SUPFAM" id="SSF56112">
    <property type="entry name" value="Protein kinase-like (PK-like)"/>
    <property type="match status" value="1"/>
</dbReference>
<accession>A0A9N9CRV7</accession>
<sequence>MKKFFIQSQLLRYINPLYQPTILPDYPQPHIECTGINNHVIAISKNNVTRKIEENKPCIEKPFREEYVKSININYNEIYVLEHMTNGSTCQIKKAMWNNGIKNIIVVLKLMEEKSGEPEYTEVIRELKVYSSINSKSIHENIIRFYGLRKEEKCCDYYPHNSSTFENMLDNSDLNINEQIVDLQLVELLQGIEKRCTNQSASEIMKSVKQNAPTLFAKLTDSDSSIARKNMFVSPKLNLLCFLFLISFGIYITIDPMT</sequence>
<keyword evidence="1" id="KW-0812">Transmembrane</keyword>
<dbReference type="GO" id="GO:0005524">
    <property type="term" value="F:ATP binding"/>
    <property type="evidence" value="ECO:0007669"/>
    <property type="project" value="InterPro"/>
</dbReference>
<dbReference type="EMBL" id="CAJVPV010006803">
    <property type="protein sequence ID" value="CAG8610666.1"/>
    <property type="molecule type" value="Genomic_DNA"/>
</dbReference>
<dbReference type="AlphaFoldDB" id="A0A9N9CRV7"/>
<evidence type="ECO:0000256" key="1">
    <source>
        <dbReference type="SAM" id="Phobius"/>
    </source>
</evidence>
<dbReference type="Gene3D" id="3.30.200.20">
    <property type="entry name" value="Phosphorylase Kinase, domain 1"/>
    <property type="match status" value="1"/>
</dbReference>
<dbReference type="GO" id="GO:0004672">
    <property type="term" value="F:protein kinase activity"/>
    <property type="evidence" value="ECO:0007669"/>
    <property type="project" value="InterPro"/>
</dbReference>
<name>A0A9N9CRV7_9GLOM</name>
<keyword evidence="1" id="KW-0472">Membrane</keyword>
<evidence type="ECO:0000313" key="4">
    <source>
        <dbReference type="Proteomes" id="UP000789342"/>
    </source>
</evidence>